<proteinExistence type="predicted"/>
<evidence type="ECO:0000259" key="1">
    <source>
        <dbReference type="Pfam" id="PF12680"/>
    </source>
</evidence>
<name>A0A9Q1BNL0_HOLLE</name>
<gene>
    <name evidence="2" type="ORF">HOLleu_29655</name>
</gene>
<dbReference type="Gene3D" id="3.10.450.50">
    <property type="match status" value="1"/>
</dbReference>
<protein>
    <recommendedName>
        <fullName evidence="1">SnoaL-like domain-containing protein</fullName>
    </recommendedName>
</protein>
<dbReference type="PANTHER" id="PTHR31664:SF8">
    <property type="entry name" value="DUF4440 DOMAIN-CONTAINING PROTEIN"/>
    <property type="match status" value="1"/>
</dbReference>
<dbReference type="EMBL" id="JAIZAY010000014">
    <property type="protein sequence ID" value="KAJ8030078.1"/>
    <property type="molecule type" value="Genomic_DNA"/>
</dbReference>
<dbReference type="InterPro" id="IPR037401">
    <property type="entry name" value="SnoaL-like"/>
</dbReference>
<organism evidence="2 3">
    <name type="scientific">Holothuria leucospilota</name>
    <name type="common">Black long sea cucumber</name>
    <name type="synonym">Mertensiothuria leucospilota</name>
    <dbReference type="NCBI Taxonomy" id="206669"/>
    <lineage>
        <taxon>Eukaryota</taxon>
        <taxon>Metazoa</taxon>
        <taxon>Echinodermata</taxon>
        <taxon>Eleutherozoa</taxon>
        <taxon>Echinozoa</taxon>
        <taxon>Holothuroidea</taxon>
        <taxon>Aspidochirotacea</taxon>
        <taxon>Aspidochirotida</taxon>
        <taxon>Holothuriidae</taxon>
        <taxon>Holothuria</taxon>
    </lineage>
</organism>
<dbReference type="OrthoDB" id="5970825at2759"/>
<evidence type="ECO:0000313" key="2">
    <source>
        <dbReference type="EMBL" id="KAJ8030078.1"/>
    </source>
</evidence>
<dbReference type="Pfam" id="PF12680">
    <property type="entry name" value="SnoaL_2"/>
    <property type="match status" value="1"/>
</dbReference>
<feature type="domain" description="SnoaL-like" evidence="1">
    <location>
        <begin position="2"/>
        <end position="80"/>
    </location>
</feature>
<evidence type="ECO:0000313" key="3">
    <source>
        <dbReference type="Proteomes" id="UP001152320"/>
    </source>
</evidence>
<dbReference type="PANTHER" id="PTHR31664">
    <property type="entry name" value="PROTEIN CBG16427"/>
    <property type="match status" value="1"/>
</dbReference>
<dbReference type="SUPFAM" id="SSF54427">
    <property type="entry name" value="NTF2-like"/>
    <property type="match status" value="1"/>
</dbReference>
<dbReference type="AlphaFoldDB" id="A0A9Q1BNL0"/>
<accession>A0A9Q1BNL0</accession>
<comment type="caution">
    <text evidence="2">The sequence shown here is derived from an EMBL/GenBank/DDBJ whole genome shotgun (WGS) entry which is preliminary data.</text>
</comment>
<keyword evidence="3" id="KW-1185">Reference proteome</keyword>
<sequence length="86" mass="9286">MACYAAGDFIGVSNFYTEDCRFMAPGSPLVPGRTAVAKGFQSWFEAGLKTIKLVEEEIGEAGGDVIYSRGEYRFYTADGKEGEAGK</sequence>
<reference evidence="2" key="1">
    <citation type="submission" date="2021-10" db="EMBL/GenBank/DDBJ databases">
        <title>Tropical sea cucumber genome reveals ecological adaptation and Cuvierian tubules defense mechanism.</title>
        <authorList>
            <person name="Chen T."/>
        </authorList>
    </citation>
    <scope>NUCLEOTIDE SEQUENCE</scope>
    <source>
        <strain evidence="2">Nanhai2018</strain>
        <tissue evidence="2">Muscle</tissue>
    </source>
</reference>
<dbReference type="InterPro" id="IPR032710">
    <property type="entry name" value="NTF2-like_dom_sf"/>
</dbReference>
<dbReference type="Proteomes" id="UP001152320">
    <property type="component" value="Chromosome 14"/>
</dbReference>